<proteinExistence type="predicted"/>
<gene>
    <name evidence="1" type="ORF">IP97_01025</name>
</gene>
<sequence>MKYHDNTSFASDSIGIDIDLKKLKLLIPEIFSPIQEIKYKFKKWGFSTHIEVISEHVKYGDSQGAIVVKTNPLLIAAYNEDIDCIVMLVFEDKIQNKYNFKIQDRLVCVNTFADISQLQSDLIPGKNNSGMWTLVHPIIADLVSSDTTKIEKRKNEIGDKGYEYIWQLATDYLKLKKGVSRIGKPIYSDQVIPQYF</sequence>
<reference evidence="1 2" key="1">
    <citation type="journal article" date="2015" name="Stand. Genomic Sci.">
        <title>Genomic Encyclopedia of Bacterial and Archaeal Type Strains, Phase III: the genomes of soil and plant-associated and newly described type strains.</title>
        <authorList>
            <person name="Whitman W.B."/>
            <person name="Woyke T."/>
            <person name="Klenk H.P."/>
            <person name="Zhou Y."/>
            <person name="Lilburn T.G."/>
            <person name="Beck B.J."/>
            <person name="De Vos P."/>
            <person name="Vandamme P."/>
            <person name="Eisen J.A."/>
            <person name="Garrity G."/>
            <person name="Hugenholtz P."/>
            <person name="Kyrpides N.C."/>
        </authorList>
    </citation>
    <scope>NUCLEOTIDE SEQUENCE [LARGE SCALE GENOMIC DNA]</scope>
    <source>
        <strain evidence="1 2">CGMCC 1.6844</strain>
    </source>
</reference>
<protein>
    <submittedName>
        <fullName evidence="1">Uncharacterized protein</fullName>
    </submittedName>
</protein>
<dbReference type="OrthoDB" id="1936800at2"/>
<keyword evidence="2" id="KW-1185">Reference proteome</keyword>
<accession>A0A562KMN2</accession>
<dbReference type="Proteomes" id="UP000315312">
    <property type="component" value="Unassembled WGS sequence"/>
</dbReference>
<organism evidence="1 2">
    <name type="scientific">Flavobacterium cheniae</name>
    <dbReference type="NCBI Taxonomy" id="295428"/>
    <lineage>
        <taxon>Bacteria</taxon>
        <taxon>Pseudomonadati</taxon>
        <taxon>Bacteroidota</taxon>
        <taxon>Flavobacteriia</taxon>
        <taxon>Flavobacteriales</taxon>
        <taxon>Flavobacteriaceae</taxon>
        <taxon>Flavobacterium</taxon>
    </lineage>
</organism>
<evidence type="ECO:0000313" key="1">
    <source>
        <dbReference type="EMBL" id="TWH96483.1"/>
    </source>
</evidence>
<name>A0A562KMN2_9FLAO</name>
<evidence type="ECO:0000313" key="2">
    <source>
        <dbReference type="Proteomes" id="UP000315312"/>
    </source>
</evidence>
<dbReference type="AlphaFoldDB" id="A0A562KMN2"/>
<comment type="caution">
    <text evidence="1">The sequence shown here is derived from an EMBL/GenBank/DDBJ whole genome shotgun (WGS) entry which is preliminary data.</text>
</comment>
<dbReference type="RefSeq" id="WP_133608744.1">
    <property type="nucleotide sequence ID" value="NZ_SNZC01000002.1"/>
</dbReference>
<dbReference type="EMBL" id="VLKM01000003">
    <property type="protein sequence ID" value="TWH96483.1"/>
    <property type="molecule type" value="Genomic_DNA"/>
</dbReference>